<evidence type="ECO:0000313" key="2">
    <source>
        <dbReference type="EMBL" id="QDU83273.1"/>
    </source>
</evidence>
<evidence type="ECO:0008006" key="4">
    <source>
        <dbReference type="Google" id="ProtNLM"/>
    </source>
</evidence>
<accession>A0A518CVM0</accession>
<evidence type="ECO:0000313" key="3">
    <source>
        <dbReference type="Proteomes" id="UP000319342"/>
    </source>
</evidence>
<feature type="chain" id="PRO_5021842910" description="Right handed beta helix domain-containing protein" evidence="1">
    <location>
        <begin position="19"/>
        <end position="419"/>
    </location>
</feature>
<dbReference type="Proteomes" id="UP000319342">
    <property type="component" value="Chromosome"/>
</dbReference>
<dbReference type="Gene3D" id="2.160.20.10">
    <property type="entry name" value="Single-stranded right-handed beta-helix, Pectin lyase-like"/>
    <property type="match status" value="1"/>
</dbReference>
<dbReference type="InterPro" id="IPR011050">
    <property type="entry name" value="Pectin_lyase_fold/virulence"/>
</dbReference>
<evidence type="ECO:0000256" key="1">
    <source>
        <dbReference type="SAM" id="SignalP"/>
    </source>
</evidence>
<sequence length="419" mass="43266" precursor="true">MRSLTSIAFALVAPLATAGEAAAQTVWVVDAFGGAGSHFTTISDGVAGAADGDTLLVRDGHYFENVVLDDRDLSIVADTTSWVVVYGFEVRNLSAGRAVLINGIETAPRTIESGYSLRIVDCAGPVLIEECVLGSGEQTNPTSGSGGKFVERSTDVTFARCILEPEVFLVVPTLVLRESRVALFECWATGREGSPPALFGAPQSGTPAVELIESIATLSACRLTGGAGSYGLGPFGTCSDGGDGAPALRLGGVTPSTATTIDCEFVPGAGGQVDPTCPTNVPGVDGSQVEILNGTHTPTGTLAPLYRLVTPLRSGELLNFDLSGVPGSQTWLLIGFGPGPIAGHPILTGVVTVGAPQLMIPFFPVPPDGNLTYEDLPGTILLPPGFSHLELHFQHLMYEPVQGLVVGTPASLLVLDPAF</sequence>
<dbReference type="InterPro" id="IPR012334">
    <property type="entry name" value="Pectin_lyas_fold"/>
</dbReference>
<dbReference type="AlphaFoldDB" id="A0A518CVM0"/>
<dbReference type="OrthoDB" id="304069at2"/>
<organism evidence="2 3">
    <name type="scientific">Rohdeia mirabilis</name>
    <dbReference type="NCBI Taxonomy" id="2528008"/>
    <lineage>
        <taxon>Bacteria</taxon>
        <taxon>Pseudomonadati</taxon>
        <taxon>Planctomycetota</taxon>
        <taxon>Planctomycetia</taxon>
        <taxon>Planctomycetia incertae sedis</taxon>
        <taxon>Rohdeia</taxon>
    </lineage>
</organism>
<feature type="signal peptide" evidence="1">
    <location>
        <begin position="1"/>
        <end position="18"/>
    </location>
</feature>
<proteinExistence type="predicted"/>
<keyword evidence="1" id="KW-0732">Signal</keyword>
<reference evidence="2 3" key="1">
    <citation type="submission" date="2019-02" db="EMBL/GenBank/DDBJ databases">
        <title>Deep-cultivation of Planctomycetes and their phenomic and genomic characterization uncovers novel biology.</title>
        <authorList>
            <person name="Wiegand S."/>
            <person name="Jogler M."/>
            <person name="Boedeker C."/>
            <person name="Pinto D."/>
            <person name="Vollmers J."/>
            <person name="Rivas-Marin E."/>
            <person name="Kohn T."/>
            <person name="Peeters S.H."/>
            <person name="Heuer A."/>
            <person name="Rast P."/>
            <person name="Oberbeckmann S."/>
            <person name="Bunk B."/>
            <person name="Jeske O."/>
            <person name="Meyerdierks A."/>
            <person name="Storesund J.E."/>
            <person name="Kallscheuer N."/>
            <person name="Luecker S."/>
            <person name="Lage O.M."/>
            <person name="Pohl T."/>
            <person name="Merkel B.J."/>
            <person name="Hornburger P."/>
            <person name="Mueller R.-W."/>
            <person name="Bruemmer F."/>
            <person name="Labrenz M."/>
            <person name="Spormann A.M."/>
            <person name="Op den Camp H."/>
            <person name="Overmann J."/>
            <person name="Amann R."/>
            <person name="Jetten M.S.M."/>
            <person name="Mascher T."/>
            <person name="Medema M.H."/>
            <person name="Devos D.P."/>
            <person name="Kaster A.-K."/>
            <person name="Ovreas L."/>
            <person name="Rohde M."/>
            <person name="Galperin M.Y."/>
            <person name="Jogler C."/>
        </authorList>
    </citation>
    <scope>NUCLEOTIDE SEQUENCE [LARGE SCALE GENOMIC DNA]</scope>
    <source>
        <strain evidence="2 3">Pla163</strain>
    </source>
</reference>
<name>A0A518CVM0_9BACT</name>
<dbReference type="EMBL" id="CP036290">
    <property type="protein sequence ID" value="QDU83273.1"/>
    <property type="molecule type" value="Genomic_DNA"/>
</dbReference>
<dbReference type="RefSeq" id="WP_145182677.1">
    <property type="nucleotide sequence ID" value="NZ_CP036290.1"/>
</dbReference>
<keyword evidence="3" id="KW-1185">Reference proteome</keyword>
<protein>
    <recommendedName>
        <fullName evidence="4">Right handed beta helix domain-containing protein</fullName>
    </recommendedName>
</protein>
<dbReference type="SUPFAM" id="SSF51126">
    <property type="entry name" value="Pectin lyase-like"/>
    <property type="match status" value="1"/>
</dbReference>
<gene>
    <name evidence="2" type="ORF">Pla163_03710</name>
</gene>